<protein>
    <submittedName>
        <fullName evidence="1">Uncharacterized protein</fullName>
    </submittedName>
</protein>
<dbReference type="EMBL" id="CGIG01000001">
    <property type="protein sequence ID" value="CPR19708.1"/>
    <property type="molecule type" value="Genomic_DNA"/>
</dbReference>
<proteinExistence type="predicted"/>
<dbReference type="STRING" id="1109412.BN1221_03912"/>
<evidence type="ECO:0000313" key="2">
    <source>
        <dbReference type="Proteomes" id="UP000044377"/>
    </source>
</evidence>
<dbReference type="Proteomes" id="UP000044377">
    <property type="component" value="Unassembled WGS sequence"/>
</dbReference>
<reference evidence="2" key="1">
    <citation type="submission" date="2015-01" db="EMBL/GenBank/DDBJ databases">
        <authorList>
            <person name="Paterson Steve"/>
        </authorList>
    </citation>
    <scope>NUCLEOTIDE SEQUENCE [LARGE SCALE GENOMIC DNA]</scope>
    <source>
        <strain evidence="2">OBR1</strain>
    </source>
</reference>
<sequence length="48" mass="5479">MFFEYKALLRQATNLSSHIDHLFHQNDVKSDSRADKALAMAMADRAGR</sequence>
<gene>
    <name evidence="1" type="ORF">BN1221_03912</name>
</gene>
<accession>A0A0G4JZW3</accession>
<name>A0A0G4JZW3_9GAMM</name>
<organism evidence="1 2">
    <name type="scientific">Brenneria goodwinii</name>
    <dbReference type="NCBI Taxonomy" id="1109412"/>
    <lineage>
        <taxon>Bacteria</taxon>
        <taxon>Pseudomonadati</taxon>
        <taxon>Pseudomonadota</taxon>
        <taxon>Gammaproteobacteria</taxon>
        <taxon>Enterobacterales</taxon>
        <taxon>Pectobacteriaceae</taxon>
        <taxon>Brenneria</taxon>
    </lineage>
</organism>
<dbReference type="AlphaFoldDB" id="A0A0G4JZW3"/>
<evidence type="ECO:0000313" key="1">
    <source>
        <dbReference type="EMBL" id="CPR19708.1"/>
    </source>
</evidence>
<keyword evidence="2" id="KW-1185">Reference proteome</keyword>